<dbReference type="EMBL" id="JACBYE010000054">
    <property type="protein sequence ID" value="NYS95077.1"/>
    <property type="molecule type" value="Genomic_DNA"/>
</dbReference>
<dbReference type="GO" id="GO:0008270">
    <property type="term" value="F:zinc ion binding"/>
    <property type="evidence" value="ECO:0007669"/>
    <property type="project" value="InterPro"/>
</dbReference>
<dbReference type="AlphaFoldDB" id="A0A853EWS1"/>
<feature type="active site" description="Proton donor" evidence="1">
    <location>
        <position position="84"/>
    </location>
</feature>
<comment type="cofactor">
    <cofactor evidence="2">
        <name>Zn(2+)</name>
        <dbReference type="ChEBI" id="CHEBI:29105"/>
    </cofactor>
    <text evidence="2">Binds 2 Zn(2+) ions per subunit. One is catalytic and the other provides a structural contribution.</text>
</comment>
<evidence type="ECO:0000313" key="3">
    <source>
        <dbReference type="EMBL" id="NYS95077.1"/>
    </source>
</evidence>
<protein>
    <submittedName>
        <fullName evidence="3">Class II fructose-bisphosphate aldolase</fullName>
    </submittedName>
</protein>
<dbReference type="PIRSF" id="PIRSF001359">
    <property type="entry name" value="F_bP_aldolase_II"/>
    <property type="match status" value="1"/>
</dbReference>
<dbReference type="Gene3D" id="3.20.20.70">
    <property type="entry name" value="Aldolase class I"/>
    <property type="match status" value="1"/>
</dbReference>
<feature type="binding site" evidence="2">
    <location>
        <position position="206"/>
    </location>
    <ligand>
        <name>Zn(2+)</name>
        <dbReference type="ChEBI" id="CHEBI:29105"/>
        <label>1</label>
        <note>catalytic</note>
    </ligand>
</feature>
<dbReference type="GO" id="GO:0005975">
    <property type="term" value="P:carbohydrate metabolic process"/>
    <property type="evidence" value="ECO:0007669"/>
    <property type="project" value="InterPro"/>
</dbReference>
<keyword evidence="2" id="KW-0479">Metal-binding</keyword>
<sequence length="291" mass="30424">MPLVTTRYLVHEAARQGTGIGALNVLHLETAEALVRAAERAGQPVILQISQNCVAFHGGHLEPLTHAAAALAESATVGVSLHLDHAEDEALALAAVDLGYSSVMYDGARLPWDENIAATRRVVAHARTRDVFVEAELGEIGGKDGAHAPGVRTDPQEAKDFVASTGVDALAVAVGSSHAMTTRSAVLDLELIARLRDAVPVPLVLHGSSGVDDATMQAAIRAGIVKVNVSTHLNSAFTAAVREYLGANPAVVDSRKYMGPGREAMITEAARLLRLFALDLDDSDAAAARTA</sequence>
<dbReference type="Proteomes" id="UP000561011">
    <property type="component" value="Unassembled WGS sequence"/>
</dbReference>
<dbReference type="CDD" id="cd00947">
    <property type="entry name" value="TBP_aldolase_IIB"/>
    <property type="match status" value="1"/>
</dbReference>
<comment type="caution">
    <text evidence="3">The sequence shown here is derived from an EMBL/GenBank/DDBJ whole genome shotgun (WGS) entry which is preliminary data.</text>
</comment>
<keyword evidence="4" id="KW-1185">Reference proteome</keyword>
<organism evidence="3 4">
    <name type="scientific">Sanguibacter inulinus</name>
    <dbReference type="NCBI Taxonomy" id="60922"/>
    <lineage>
        <taxon>Bacteria</taxon>
        <taxon>Bacillati</taxon>
        <taxon>Actinomycetota</taxon>
        <taxon>Actinomycetes</taxon>
        <taxon>Micrococcales</taxon>
        <taxon>Sanguibacteraceae</taxon>
        <taxon>Sanguibacter</taxon>
    </lineage>
</organism>
<evidence type="ECO:0000256" key="2">
    <source>
        <dbReference type="PIRSR" id="PIRSR001359-3"/>
    </source>
</evidence>
<dbReference type="Pfam" id="PF01116">
    <property type="entry name" value="F_bP_aldolase"/>
    <property type="match status" value="1"/>
</dbReference>
<keyword evidence="2" id="KW-0862">Zinc</keyword>
<dbReference type="GO" id="GO:0016832">
    <property type="term" value="F:aldehyde-lyase activity"/>
    <property type="evidence" value="ECO:0007669"/>
    <property type="project" value="InterPro"/>
</dbReference>
<dbReference type="InterPro" id="IPR000771">
    <property type="entry name" value="FBA_II"/>
</dbReference>
<dbReference type="InterPro" id="IPR013785">
    <property type="entry name" value="Aldolase_TIM"/>
</dbReference>
<dbReference type="SUPFAM" id="SSF51569">
    <property type="entry name" value="Aldolase"/>
    <property type="match status" value="1"/>
</dbReference>
<reference evidence="3 4" key="1">
    <citation type="submission" date="2020-07" db="EMBL/GenBank/DDBJ databases">
        <title>MOT database genomes.</title>
        <authorList>
            <person name="Joseph S."/>
            <person name="Aduse-Opoku J."/>
            <person name="Hashim A."/>
            <person name="Wade W."/>
            <person name="Curtis M."/>
        </authorList>
    </citation>
    <scope>NUCLEOTIDE SEQUENCE [LARGE SCALE GENOMIC DNA]</scope>
    <source>
        <strain evidence="3 4">DSM 100099</strain>
    </source>
</reference>
<gene>
    <name evidence="3" type="ORF">HZZ10_16290</name>
</gene>
<feature type="binding site" evidence="2">
    <location>
        <position position="106"/>
    </location>
    <ligand>
        <name>Zn(2+)</name>
        <dbReference type="ChEBI" id="CHEBI:29105"/>
        <label>2</label>
    </ligand>
</feature>
<evidence type="ECO:0000313" key="4">
    <source>
        <dbReference type="Proteomes" id="UP000561011"/>
    </source>
</evidence>
<dbReference type="NCBIfam" id="TIGR00167">
    <property type="entry name" value="cbbA"/>
    <property type="match status" value="1"/>
</dbReference>
<feature type="binding site" evidence="2">
    <location>
        <position position="136"/>
    </location>
    <ligand>
        <name>Zn(2+)</name>
        <dbReference type="ChEBI" id="CHEBI:29105"/>
        <label>2</label>
    </ligand>
</feature>
<dbReference type="PANTHER" id="PTHR30304:SF0">
    <property type="entry name" value="D-TAGATOSE-1,6-BISPHOSPHATE ALDOLASE SUBUNIT GATY-RELATED"/>
    <property type="match status" value="1"/>
</dbReference>
<proteinExistence type="predicted"/>
<feature type="binding site" evidence="2">
    <location>
        <position position="178"/>
    </location>
    <ligand>
        <name>Zn(2+)</name>
        <dbReference type="ChEBI" id="CHEBI:29105"/>
        <label>1</label>
        <note>catalytic</note>
    </ligand>
</feature>
<dbReference type="InterPro" id="IPR050246">
    <property type="entry name" value="Class_II_FBP_aldolase"/>
</dbReference>
<accession>A0A853EWS1</accession>
<evidence type="ECO:0000256" key="1">
    <source>
        <dbReference type="PIRSR" id="PIRSR001359-1"/>
    </source>
</evidence>
<name>A0A853EWS1_9MICO</name>
<dbReference type="RefSeq" id="WP_179914307.1">
    <property type="nucleotide sequence ID" value="NZ_JACBYE010000054.1"/>
</dbReference>
<dbReference type="PANTHER" id="PTHR30304">
    <property type="entry name" value="D-TAGATOSE-1,6-BISPHOSPHATE ALDOLASE"/>
    <property type="match status" value="1"/>
</dbReference>
<feature type="binding site" evidence="2">
    <location>
        <position position="85"/>
    </location>
    <ligand>
        <name>Zn(2+)</name>
        <dbReference type="ChEBI" id="CHEBI:29105"/>
        <label>1</label>
        <note>catalytic</note>
    </ligand>
</feature>